<evidence type="ECO:0000313" key="1">
    <source>
        <dbReference type="EMBL" id="MFC0470565.1"/>
    </source>
</evidence>
<organism evidence="1 2">
    <name type="scientific">Halalkalibacter kiskunsagensis</name>
    <dbReference type="NCBI Taxonomy" id="1548599"/>
    <lineage>
        <taxon>Bacteria</taxon>
        <taxon>Bacillati</taxon>
        <taxon>Bacillota</taxon>
        <taxon>Bacilli</taxon>
        <taxon>Bacillales</taxon>
        <taxon>Bacillaceae</taxon>
        <taxon>Halalkalibacter</taxon>
    </lineage>
</organism>
<keyword evidence="2" id="KW-1185">Reference proteome</keyword>
<comment type="caution">
    <text evidence="1">The sequence shown here is derived from an EMBL/GenBank/DDBJ whole genome shotgun (WGS) entry which is preliminary data.</text>
</comment>
<dbReference type="EMBL" id="JBHLUX010000023">
    <property type="protein sequence ID" value="MFC0470565.1"/>
    <property type="molecule type" value="Genomic_DNA"/>
</dbReference>
<accession>A0ABV6KB76</accession>
<protein>
    <submittedName>
        <fullName evidence="1">Uncharacterized protein</fullName>
    </submittedName>
</protein>
<sequence>MSIDAEVFGKEDVAELELAAIDDSLTSLQEKATASEAAGLLIMGQLVLMDQGQDLGFFIMNLE</sequence>
<dbReference type="RefSeq" id="WP_335961495.1">
    <property type="nucleotide sequence ID" value="NZ_JAXBLX010000018.1"/>
</dbReference>
<name>A0ABV6KB76_9BACI</name>
<gene>
    <name evidence="1" type="ORF">ACFFHM_08665</name>
</gene>
<proteinExistence type="predicted"/>
<dbReference type="Proteomes" id="UP001589838">
    <property type="component" value="Unassembled WGS sequence"/>
</dbReference>
<evidence type="ECO:0000313" key="2">
    <source>
        <dbReference type="Proteomes" id="UP001589838"/>
    </source>
</evidence>
<reference evidence="1 2" key="1">
    <citation type="submission" date="2024-09" db="EMBL/GenBank/DDBJ databases">
        <authorList>
            <person name="Sun Q."/>
            <person name="Mori K."/>
        </authorList>
    </citation>
    <scope>NUCLEOTIDE SEQUENCE [LARGE SCALE GENOMIC DNA]</scope>
    <source>
        <strain evidence="1 2">NCAIM B.02610</strain>
    </source>
</reference>